<evidence type="ECO:0000259" key="7">
    <source>
        <dbReference type="PROSITE" id="PS51704"/>
    </source>
</evidence>
<evidence type="ECO:0000313" key="9">
    <source>
        <dbReference type="Proteomes" id="UP000554482"/>
    </source>
</evidence>
<reference evidence="8 9" key="1">
    <citation type="submission" date="2020-06" db="EMBL/GenBank/DDBJ databases">
        <title>Transcriptomic and genomic resources for Thalictrum thalictroides and T. hernandezii: Facilitating candidate gene discovery in an emerging model plant lineage.</title>
        <authorList>
            <person name="Arias T."/>
            <person name="Riano-Pachon D.M."/>
            <person name="Di Stilio V.S."/>
        </authorList>
    </citation>
    <scope>NUCLEOTIDE SEQUENCE [LARGE SCALE GENOMIC DNA]</scope>
    <source>
        <strain evidence="9">cv. WT478/WT964</strain>
        <tissue evidence="8">Leaves</tissue>
    </source>
</reference>
<dbReference type="GO" id="GO:0006071">
    <property type="term" value="P:glycerol metabolic process"/>
    <property type="evidence" value="ECO:0007669"/>
    <property type="project" value="UniProtKB-KW"/>
</dbReference>
<evidence type="ECO:0000256" key="6">
    <source>
        <dbReference type="ARBA" id="ARBA00047512"/>
    </source>
</evidence>
<dbReference type="PANTHER" id="PTHR43620:SF7">
    <property type="entry name" value="GLYCEROPHOSPHODIESTER PHOSPHODIESTERASE GDPD5-RELATED"/>
    <property type="match status" value="1"/>
</dbReference>
<evidence type="ECO:0000256" key="3">
    <source>
        <dbReference type="ARBA" id="ARBA00022729"/>
    </source>
</evidence>
<dbReference type="PANTHER" id="PTHR43620">
    <property type="entry name" value="GLYCEROPHOSPHORYL DIESTER PHOSPHODIESTERASE"/>
    <property type="match status" value="1"/>
</dbReference>
<comment type="caution">
    <text evidence="8">The sequence shown here is derived from an EMBL/GenBank/DDBJ whole genome shotgun (WGS) entry which is preliminary data.</text>
</comment>
<dbReference type="EC" id="3.1.4.46" evidence="2"/>
<dbReference type="SUPFAM" id="SSF51695">
    <property type="entry name" value="PLC-like phosphodiesterases"/>
    <property type="match status" value="1"/>
</dbReference>
<accession>A0A7J6VW97</accession>
<keyword evidence="5" id="KW-0378">Hydrolase</keyword>
<dbReference type="AlphaFoldDB" id="A0A7J6VW97"/>
<evidence type="ECO:0000256" key="2">
    <source>
        <dbReference type="ARBA" id="ARBA00012247"/>
    </source>
</evidence>
<dbReference type="Gene3D" id="3.20.20.190">
    <property type="entry name" value="Phosphatidylinositol (PI) phosphodiesterase"/>
    <property type="match status" value="1"/>
</dbReference>
<evidence type="ECO:0000256" key="1">
    <source>
        <dbReference type="ARBA" id="ARBA00007277"/>
    </source>
</evidence>
<evidence type="ECO:0000313" key="8">
    <source>
        <dbReference type="EMBL" id="KAF5189123.1"/>
    </source>
</evidence>
<dbReference type="EMBL" id="JABWDY010025912">
    <property type="protein sequence ID" value="KAF5189123.1"/>
    <property type="molecule type" value="Genomic_DNA"/>
</dbReference>
<proteinExistence type="inferred from homology"/>
<evidence type="ECO:0000256" key="4">
    <source>
        <dbReference type="ARBA" id="ARBA00022798"/>
    </source>
</evidence>
<dbReference type="InterPro" id="IPR017946">
    <property type="entry name" value="PLC-like_Pdiesterase_TIM-brl"/>
</dbReference>
<dbReference type="GO" id="GO:0006629">
    <property type="term" value="P:lipid metabolic process"/>
    <property type="evidence" value="ECO:0007669"/>
    <property type="project" value="InterPro"/>
</dbReference>
<gene>
    <name evidence="8" type="ORF">FRX31_021288</name>
</gene>
<feature type="domain" description="GP-PDE" evidence="7">
    <location>
        <begin position="1"/>
        <end position="74"/>
    </location>
</feature>
<comment type="catalytic activity">
    <reaction evidence="6">
        <text>a sn-glycero-3-phosphodiester + H2O = an alcohol + sn-glycerol 3-phosphate + H(+)</text>
        <dbReference type="Rhea" id="RHEA:12969"/>
        <dbReference type="ChEBI" id="CHEBI:15377"/>
        <dbReference type="ChEBI" id="CHEBI:15378"/>
        <dbReference type="ChEBI" id="CHEBI:30879"/>
        <dbReference type="ChEBI" id="CHEBI:57597"/>
        <dbReference type="ChEBI" id="CHEBI:83408"/>
        <dbReference type="EC" id="3.1.4.46"/>
    </reaction>
</comment>
<dbReference type="OrthoDB" id="1058301at2759"/>
<dbReference type="Proteomes" id="UP000554482">
    <property type="component" value="Unassembled WGS sequence"/>
</dbReference>
<dbReference type="GO" id="GO:0008889">
    <property type="term" value="F:glycerophosphodiester phosphodiesterase activity"/>
    <property type="evidence" value="ECO:0007669"/>
    <property type="project" value="UniProtKB-EC"/>
</dbReference>
<name>A0A7J6VW97_THATH</name>
<organism evidence="8 9">
    <name type="scientific">Thalictrum thalictroides</name>
    <name type="common">Rue-anemone</name>
    <name type="synonym">Anemone thalictroides</name>
    <dbReference type="NCBI Taxonomy" id="46969"/>
    <lineage>
        <taxon>Eukaryota</taxon>
        <taxon>Viridiplantae</taxon>
        <taxon>Streptophyta</taxon>
        <taxon>Embryophyta</taxon>
        <taxon>Tracheophyta</taxon>
        <taxon>Spermatophyta</taxon>
        <taxon>Magnoliopsida</taxon>
        <taxon>Ranunculales</taxon>
        <taxon>Ranunculaceae</taxon>
        <taxon>Thalictroideae</taxon>
        <taxon>Thalictrum</taxon>
    </lineage>
</organism>
<evidence type="ECO:0000256" key="5">
    <source>
        <dbReference type="ARBA" id="ARBA00022801"/>
    </source>
</evidence>
<comment type="similarity">
    <text evidence="1">Belongs to the glycerophosphoryl diester phosphodiesterase family.</text>
</comment>
<keyword evidence="3" id="KW-0732">Signal</keyword>
<keyword evidence="4" id="KW-0319">Glycerol metabolism</keyword>
<dbReference type="PROSITE" id="PS51704">
    <property type="entry name" value="GP_PDE"/>
    <property type="match status" value="1"/>
</dbReference>
<sequence>MQTSLHDVVLWCDVQLTKDGSGVCLPDLILENGTNILSPGNTTYIVNGVSTKGWFSVDYTFEDIQMYSRKLASH</sequence>
<protein>
    <recommendedName>
        <fullName evidence="2">glycerophosphodiester phosphodiesterase</fullName>
        <ecNumber evidence="2">3.1.4.46</ecNumber>
    </recommendedName>
</protein>
<dbReference type="InterPro" id="IPR030395">
    <property type="entry name" value="GP_PDE_dom"/>
</dbReference>
<keyword evidence="9" id="KW-1185">Reference proteome</keyword>